<keyword evidence="3" id="KW-0863">Zinc-finger</keyword>
<evidence type="ECO:0000256" key="3">
    <source>
        <dbReference type="ARBA" id="ARBA00022771"/>
    </source>
</evidence>
<proteinExistence type="inferred from homology"/>
<dbReference type="PANTHER" id="PTHR31675:SF8">
    <property type="entry name" value="AXIAL REGULATOR YABBY 4"/>
    <property type="match status" value="1"/>
</dbReference>
<comment type="caution">
    <text evidence="6">The sequence shown here is derived from an EMBL/GenBank/DDBJ whole genome shotgun (WGS) entry which is preliminary data.</text>
</comment>
<keyword evidence="7" id="KW-1185">Reference proteome</keyword>
<sequence length="63" mass="6960">MAKEKITKKQGARKVSAYNTFIKTEIAKVKKANPEMAHKDVFKKAASNWATAAENPKKKNAVA</sequence>
<evidence type="ECO:0000313" key="6">
    <source>
        <dbReference type="EMBL" id="GAA5813261.1"/>
    </source>
</evidence>
<accession>A0ABP9Z2C8</accession>
<dbReference type="SUPFAM" id="SSF47095">
    <property type="entry name" value="HMG-box"/>
    <property type="match status" value="1"/>
</dbReference>
<dbReference type="CDD" id="cd00084">
    <property type="entry name" value="HMG-box_SF"/>
    <property type="match status" value="1"/>
</dbReference>
<dbReference type="InterPro" id="IPR056775">
    <property type="entry name" value="YABBY_C"/>
</dbReference>
<feature type="domain" description="YABBY protein C-terminal" evidence="5">
    <location>
        <begin position="12"/>
        <end position="55"/>
    </location>
</feature>
<dbReference type="Proteomes" id="UP001473302">
    <property type="component" value="Unassembled WGS sequence"/>
</dbReference>
<dbReference type="Gene3D" id="1.10.30.10">
    <property type="entry name" value="High mobility group box domain"/>
    <property type="match status" value="1"/>
</dbReference>
<protein>
    <recommendedName>
        <fullName evidence="5">YABBY protein C-terminal domain-containing protein</fullName>
    </recommendedName>
</protein>
<evidence type="ECO:0000256" key="2">
    <source>
        <dbReference type="ARBA" id="ARBA00022723"/>
    </source>
</evidence>
<evidence type="ECO:0000313" key="7">
    <source>
        <dbReference type="Proteomes" id="UP001473302"/>
    </source>
</evidence>
<dbReference type="Pfam" id="PF04690">
    <property type="entry name" value="YABBY"/>
    <property type="match status" value="1"/>
</dbReference>
<dbReference type="PANTHER" id="PTHR31675">
    <property type="entry name" value="PROTEIN YABBY 6-RELATED"/>
    <property type="match status" value="1"/>
</dbReference>
<evidence type="ECO:0000256" key="1">
    <source>
        <dbReference type="ARBA" id="ARBA00010325"/>
    </source>
</evidence>
<evidence type="ECO:0000259" key="5">
    <source>
        <dbReference type="Pfam" id="PF04690"/>
    </source>
</evidence>
<keyword evidence="4" id="KW-0862">Zinc</keyword>
<keyword evidence="2" id="KW-0479">Metal-binding</keyword>
<evidence type="ECO:0000256" key="4">
    <source>
        <dbReference type="ARBA" id="ARBA00022833"/>
    </source>
</evidence>
<dbReference type="InterPro" id="IPR006780">
    <property type="entry name" value="YABBY"/>
</dbReference>
<organism evidence="6 7">
    <name type="scientific">Mucor flavus</name>
    <dbReference type="NCBI Taxonomy" id="439312"/>
    <lineage>
        <taxon>Eukaryota</taxon>
        <taxon>Fungi</taxon>
        <taxon>Fungi incertae sedis</taxon>
        <taxon>Mucoromycota</taxon>
        <taxon>Mucoromycotina</taxon>
        <taxon>Mucoromycetes</taxon>
        <taxon>Mucorales</taxon>
        <taxon>Mucorineae</taxon>
        <taxon>Mucoraceae</taxon>
        <taxon>Mucor</taxon>
    </lineage>
</organism>
<comment type="similarity">
    <text evidence="1">Belongs to the YABBY family.</text>
</comment>
<dbReference type="InterPro" id="IPR036910">
    <property type="entry name" value="HMG_box_dom_sf"/>
</dbReference>
<dbReference type="EMBL" id="BAABUK010000016">
    <property type="protein sequence ID" value="GAA5813261.1"/>
    <property type="molecule type" value="Genomic_DNA"/>
</dbReference>
<gene>
    <name evidence="6" type="ORF">MFLAVUS_006736</name>
</gene>
<reference evidence="6 7" key="1">
    <citation type="submission" date="2024-04" db="EMBL/GenBank/DDBJ databases">
        <title>genome sequences of Mucor flavus KT1a and Helicostylum pulchrum KT1b strains isolated from the surface of a dry-aged beef.</title>
        <authorList>
            <person name="Toyotome T."/>
            <person name="Hosono M."/>
            <person name="Torimaru M."/>
            <person name="Fukuda K."/>
            <person name="Mikami N."/>
        </authorList>
    </citation>
    <scope>NUCLEOTIDE SEQUENCE [LARGE SCALE GENOMIC DNA]</scope>
    <source>
        <strain evidence="6 7">KT1a</strain>
    </source>
</reference>
<name>A0ABP9Z2C8_9FUNG</name>